<evidence type="ECO:0000256" key="15">
    <source>
        <dbReference type="ARBA" id="ARBA00031003"/>
    </source>
</evidence>
<dbReference type="GO" id="GO:0003676">
    <property type="term" value="F:nucleic acid binding"/>
    <property type="evidence" value="ECO:0007669"/>
    <property type="project" value="InterPro"/>
</dbReference>
<evidence type="ECO:0000256" key="19">
    <source>
        <dbReference type="PROSITE-ProRule" id="PRU00047"/>
    </source>
</evidence>
<dbReference type="InterPro" id="IPR017491">
    <property type="entry name" value="PSI_PsaC"/>
</dbReference>
<evidence type="ECO:0000256" key="4">
    <source>
        <dbReference type="ARBA" id="ARBA00009347"/>
    </source>
</evidence>
<dbReference type="GO" id="GO:0003995">
    <property type="term" value="F:acyl-CoA dehydrogenase activity"/>
    <property type="evidence" value="ECO:0007669"/>
    <property type="project" value="TreeGrafter"/>
</dbReference>
<evidence type="ECO:0000256" key="11">
    <source>
        <dbReference type="ARBA" id="ARBA00022836"/>
    </source>
</evidence>
<dbReference type="SUPFAM" id="SSF47203">
    <property type="entry name" value="Acyl-CoA dehydrogenase C-terminal domain-like"/>
    <property type="match status" value="1"/>
</dbReference>
<proteinExistence type="inferred from homology"/>
<feature type="region of interest" description="Disordered" evidence="20">
    <location>
        <begin position="1455"/>
        <end position="1533"/>
    </location>
</feature>
<dbReference type="Gene3D" id="3.30.70.20">
    <property type="match status" value="2"/>
</dbReference>
<comment type="cofactor">
    <cofactor evidence="2">
        <name>FAD</name>
        <dbReference type="ChEBI" id="CHEBI:57692"/>
    </cofactor>
</comment>
<dbReference type="PANTHER" id="PTHR48083:SF28">
    <property type="entry name" value="ACYL-COA DEHYDROGENASE FAMILY PROTEIN (AFU_ORTHOLOGUE AFUA_6G10880)-RELATED"/>
    <property type="match status" value="1"/>
</dbReference>
<dbReference type="SUPFAM" id="SSF54862">
    <property type="entry name" value="4Fe-4S ferredoxins"/>
    <property type="match status" value="2"/>
</dbReference>
<dbReference type="GO" id="GO:0015074">
    <property type="term" value="P:DNA integration"/>
    <property type="evidence" value="ECO:0007669"/>
    <property type="project" value="InterPro"/>
</dbReference>
<dbReference type="EMBL" id="LSRX01000445">
    <property type="protein sequence ID" value="OLP97135.1"/>
    <property type="molecule type" value="Genomic_DNA"/>
</dbReference>
<dbReference type="Pfam" id="PF12838">
    <property type="entry name" value="Fer4_7"/>
    <property type="match status" value="2"/>
</dbReference>
<dbReference type="PROSITE" id="PS50994">
    <property type="entry name" value="INTEGRASE"/>
    <property type="match status" value="1"/>
</dbReference>
<dbReference type="GO" id="GO:0009055">
    <property type="term" value="F:electron transfer activity"/>
    <property type="evidence" value="ECO:0007669"/>
    <property type="project" value="InterPro"/>
</dbReference>
<comment type="subcellular location">
    <subcellularLocation>
        <location evidence="3">Membrane</location>
        <topology evidence="3">Peripheral membrane protein</topology>
    </subcellularLocation>
</comment>
<evidence type="ECO:0000313" key="25">
    <source>
        <dbReference type="EMBL" id="OLP97135.1"/>
    </source>
</evidence>
<feature type="region of interest" description="Disordered" evidence="20">
    <location>
        <begin position="1072"/>
        <end position="1091"/>
    </location>
</feature>
<feature type="domain" description="Integrase catalytic" evidence="23">
    <location>
        <begin position="1984"/>
        <end position="2147"/>
    </location>
</feature>
<feature type="chain" id="PRO_5013067932" description="Photosystem I iron-sulfur center" evidence="21">
    <location>
        <begin position="23"/>
        <end position="3283"/>
    </location>
</feature>
<dbReference type="GO" id="GO:0009773">
    <property type="term" value="P:photosynthetic electron transport in photosystem I"/>
    <property type="evidence" value="ECO:0007669"/>
    <property type="project" value="InterPro"/>
</dbReference>
<dbReference type="GO" id="GO:0051539">
    <property type="term" value="F:4 iron, 4 sulfur cluster binding"/>
    <property type="evidence" value="ECO:0007669"/>
    <property type="project" value="InterPro"/>
</dbReference>
<evidence type="ECO:0000256" key="14">
    <source>
        <dbReference type="ARBA" id="ARBA00030218"/>
    </source>
</evidence>
<keyword evidence="19" id="KW-0479">Metal-binding</keyword>
<keyword evidence="21" id="KW-0732">Signal</keyword>
<dbReference type="Pfam" id="PF00098">
    <property type="entry name" value="zf-CCHC"/>
    <property type="match status" value="1"/>
</dbReference>
<evidence type="ECO:0000259" key="23">
    <source>
        <dbReference type="PROSITE" id="PS50994"/>
    </source>
</evidence>
<dbReference type="PROSITE" id="PS51379">
    <property type="entry name" value="4FE4S_FER_2"/>
    <property type="match status" value="4"/>
</dbReference>
<feature type="domain" description="4Fe-4S ferredoxin-type" evidence="24">
    <location>
        <begin position="274"/>
        <end position="303"/>
    </location>
</feature>
<dbReference type="InterPro" id="IPR006091">
    <property type="entry name" value="Acyl-CoA_Oxase/DH_mid-dom"/>
</dbReference>
<evidence type="ECO:0000256" key="20">
    <source>
        <dbReference type="SAM" id="MobiDB-lite"/>
    </source>
</evidence>
<dbReference type="InterPro" id="IPR037069">
    <property type="entry name" value="AcylCoA_DH/ox_N_sf"/>
</dbReference>
<dbReference type="GO" id="GO:0009522">
    <property type="term" value="C:photosystem I"/>
    <property type="evidence" value="ECO:0007669"/>
    <property type="project" value="UniProtKB-KW"/>
</dbReference>
<feature type="compositionally biased region" description="Basic and acidic residues" evidence="20">
    <location>
        <begin position="2304"/>
        <end position="2323"/>
    </location>
</feature>
<feature type="compositionally biased region" description="Low complexity" evidence="20">
    <location>
        <begin position="2403"/>
        <end position="2413"/>
    </location>
</feature>
<dbReference type="SUPFAM" id="SSF53098">
    <property type="entry name" value="Ribonuclease H-like"/>
    <property type="match status" value="1"/>
</dbReference>
<name>A0A1Q9DPP2_SYMMI</name>
<dbReference type="PROSITE" id="PS50158">
    <property type="entry name" value="ZF_CCHC"/>
    <property type="match status" value="1"/>
</dbReference>
<feature type="signal peptide" evidence="21">
    <location>
        <begin position="1"/>
        <end position="22"/>
    </location>
</feature>
<dbReference type="Gene3D" id="3.30.420.10">
    <property type="entry name" value="Ribonuclease H-like superfamily/Ribonuclease H"/>
    <property type="match status" value="1"/>
</dbReference>
<keyword evidence="12" id="KW-0249">Electron transport</keyword>
<accession>A0A1Q9DPP2</accession>
<feature type="compositionally biased region" description="Basic and acidic residues" evidence="20">
    <location>
        <begin position="2373"/>
        <end position="2386"/>
    </location>
</feature>
<dbReference type="Pfam" id="PF02770">
    <property type="entry name" value="Acyl-CoA_dh_M"/>
    <property type="match status" value="1"/>
</dbReference>
<evidence type="ECO:0000313" key="26">
    <source>
        <dbReference type="Proteomes" id="UP000186817"/>
    </source>
</evidence>
<dbReference type="GO" id="GO:0042651">
    <property type="term" value="C:thylakoid membrane"/>
    <property type="evidence" value="ECO:0007669"/>
    <property type="project" value="InterPro"/>
</dbReference>
<evidence type="ECO:0000256" key="1">
    <source>
        <dbReference type="ARBA" id="ARBA00001966"/>
    </source>
</evidence>
<feature type="domain" description="4Fe-4S ferredoxin-type" evidence="24">
    <location>
        <begin position="309"/>
        <end position="340"/>
    </location>
</feature>
<dbReference type="Gene3D" id="2.40.110.10">
    <property type="entry name" value="Butyryl-CoA Dehydrogenase, subunit A, domain 2"/>
    <property type="match status" value="2"/>
</dbReference>
<organism evidence="25 26">
    <name type="scientific">Symbiodinium microadriaticum</name>
    <name type="common">Dinoflagellate</name>
    <name type="synonym">Zooxanthella microadriatica</name>
    <dbReference type="NCBI Taxonomy" id="2951"/>
    <lineage>
        <taxon>Eukaryota</taxon>
        <taxon>Sar</taxon>
        <taxon>Alveolata</taxon>
        <taxon>Dinophyceae</taxon>
        <taxon>Suessiales</taxon>
        <taxon>Symbiodiniaceae</taxon>
        <taxon>Symbiodinium</taxon>
    </lineage>
</organism>
<dbReference type="EC" id="1.97.1.12" evidence="5"/>
<dbReference type="InterPro" id="IPR013786">
    <property type="entry name" value="AcylCoA_DH/ox_N"/>
</dbReference>
<feature type="domain" description="4Fe-4S ferredoxin-type" evidence="24">
    <location>
        <begin position="88"/>
        <end position="117"/>
    </location>
</feature>
<dbReference type="InterPro" id="IPR012337">
    <property type="entry name" value="RNaseH-like_sf"/>
</dbReference>
<dbReference type="GO" id="GO:0033539">
    <property type="term" value="P:fatty acid beta-oxidation using acyl-CoA dehydrogenase"/>
    <property type="evidence" value="ECO:0007669"/>
    <property type="project" value="TreeGrafter"/>
</dbReference>
<keyword evidence="10" id="KW-0274">FAD</keyword>
<dbReference type="Gene3D" id="1.10.540.10">
    <property type="entry name" value="Acyl-CoA dehydrogenase/oxidase, N-terminal domain"/>
    <property type="match status" value="1"/>
</dbReference>
<keyword evidence="19" id="KW-0862">Zinc</keyword>
<dbReference type="InterPro" id="IPR013103">
    <property type="entry name" value="RVT_2"/>
</dbReference>
<dbReference type="InterPro" id="IPR017896">
    <property type="entry name" value="4Fe4S_Fe-S-bd"/>
</dbReference>
<evidence type="ECO:0000256" key="18">
    <source>
        <dbReference type="ARBA" id="ARBA00048912"/>
    </source>
</evidence>
<feature type="domain" description="4Fe-4S ferredoxin-type" evidence="24">
    <location>
        <begin position="123"/>
        <end position="154"/>
    </location>
</feature>
<dbReference type="SMR" id="A0A1Q9DPP2"/>
<feature type="compositionally biased region" description="Basic residues" evidence="20">
    <location>
        <begin position="1074"/>
        <end position="1083"/>
    </location>
</feature>
<evidence type="ECO:0000256" key="21">
    <source>
        <dbReference type="SAM" id="SignalP"/>
    </source>
</evidence>
<dbReference type="InterPro" id="IPR001878">
    <property type="entry name" value="Znf_CCHC"/>
</dbReference>
<feature type="region of interest" description="Disordered" evidence="20">
    <location>
        <begin position="916"/>
        <end position="953"/>
    </location>
</feature>
<feature type="domain" description="CCHC-type" evidence="22">
    <location>
        <begin position="1058"/>
        <end position="1072"/>
    </location>
</feature>
<evidence type="ECO:0000256" key="16">
    <source>
        <dbReference type="ARBA" id="ARBA00032541"/>
    </source>
</evidence>
<dbReference type="NCBIfam" id="TIGR03048">
    <property type="entry name" value="PS_I_psaC"/>
    <property type="match status" value="2"/>
</dbReference>
<feature type="compositionally biased region" description="Basic and acidic residues" evidence="20">
    <location>
        <begin position="1342"/>
        <end position="1375"/>
    </location>
</feature>
<dbReference type="InterPro" id="IPR001584">
    <property type="entry name" value="Integrase_cat-core"/>
</dbReference>
<sequence>MSQIALCLAAGAVALLARFSPAAFAPAGFQVQSGLQQPAHGAGLSASADAPRSFGTLAGMAAAGMAIGAAAGAAGRCQKSASLLARRSHAVKIYDTCIGCTLCVRACPTDVLEMVPATINAAKQVASSPRVEDCVGCKRCETACPTDFLSIRVYLQDNEETQYSLGLDLVDWLPGSRPSPASTRSAMSQIALCLAAGAVALLARFSPAAFAPAGFQVQSGLQQPAHGAGLSASADAPRSFGTLAGMAAAGMAIGAAAGAAGRCQKSASLLARRSHAVKIYDTCIGCTLCVRACPTDVLEMVPATINAAKQVASSPRVEDCVGCKRCETACPTDFLSIRVYLQDNEETQYSLGLDLVDWSCAYTPKHRELRETCARFVDNDVLPYVDDWEEAGGFPKDLHRRAYQAGVYGAFWPEKYGGTFPNAEEADMFHYFIFYDELARPCASGLYGSLMTHSISLPPLLELGSEKQKEAVARQIISGEKTCCLAVTEPGGGSDVANVQTTAVLDASGRYYVVNGQKTFISGGMHADYFTTGVRTSGKTGNQAATPVQPRSEFDEWNRHDWASEVWSRPLKARKCLCHVSWMTATFEAPSLQIDAVPYEPNGMKETGAMDQGSSKNLGILYPIIPKFLMLRFAVIRQYILGKIISILYLIIPKISVVRNILGKIVSILYLIIPKIHRALVAMLCSRVVVVRWFREHLVMAEGPVKHLESMFQRTRAAVGVKEVQVICESWKDYWRAVEFWLASEGVNLPPAVRSSRLMQQLKERAAKIVNHLSVEDVACDDGVNIIKREMEKSPIIRLLEHKEVDRKRQKFMRLARLPGESLESFINRASIYRHENDQCQNYKVGSKFYLGHLLDAAKLTRKDEALVKTAAGGLNDETKVVNALLELADQLEGMPGLAIGRGEPDMPNEDEYLVQKRRHDKPERERPGRGRWEQRPHRHDRSRSHKDKRTGRFKKWKQVFHAMLREESDGSSSSSGSLSEDSEGPTGLLEDDDEEEPSSSREDPVEGQAAPAEVFAQEYKARRKVNELKKMRQYFQKGSNQERTQAWVKEQQKREPCFLCQKLGHWSQECPLRKKGGSKSHPVHVTAGPMRTDPDQWSLLEAIAEYTADGPRVSSEHVCCVTSTIESSLIDHEIFWSMRELSSSLILDLGCMKSVAGTKWVNQHIQRLKELGRWMKAVPENESFRFGDGHELRSSYSFMFEATLMGVQVIIRLSVVPGECPPLLSKPACSQLSMVIDTEFHTVSSRKLKVRKYGLKQTYGGHYALPPVDVVYHLVYRYVEEKSEEVRTRTAEHHRLNTDGSGDEAFSQALHESFSDWSRIDPEKEKDSPVRAKPGSLRASLAKDRRAARSKSADKARSKSSERQVRVRKADKGLNSKAVPTPRGAPPSRSSRASAPGTPARTEAWTMDRLKAQAAELETRLWNHMDPTSIDTPGSKKTKAYWVQRVTDLEEEWENCQREPMETEEPEEKELVRVSSSGEDDSPTPTTPKRTTRRESPGRAMVRVDPKASEMLEATRVVTRGRASTEPPEEEKIVKTRAAKGKGAMKVHALTDHVAPFPSLSNKFSDDVVINLMLSLQGQLFAFKWKTFVWMLRVKKAIRKEFGPEARWQLCNDPKIAHLMLGDRTSLGLRNLRWLTLAASWQYGLVMMEVFNSGTPWHQPGEERQWKIEGPLWDHMAPPSFKDCGKMMEQVRQEKKREDLKAQYWPMWNMIEEMWHYQHAHGRLVLLQVPARMMPPGPDEMRQLRHLYFDKHPSAGKVTVKEKSGERTPCYATRVDLCQWGAVDPSTQKLYKRACRVEVNDPWWCSQLAGGGVCQHAPGAHQEVSGRTKNEAGDLVSRAAHAQQWPLPWAQKVLDSSHETLELRKGPPTHCVWHQECAVGAEWEAVPVEVEPSPEGQLRQRLGEATGDQYDYIYFEGASGALSRQVRSTLAKLHVVLGHVTNDKLKRMLHLNGAKQHLLDAAGDLRCQVCQKVTAPKPPPRVSYERPQRFNQRVVTDVFYVWDANNTKYAVVHALDAFALYQVATLMPTARADLVAHFLKNYWLAVFGPPEVLMSDAGSEYAAATESMLRAYDVYHEVVPPGTKWRMGLAERHGAVLKLLVMKTIHATTARGHSETKECVVAATAARNRQMRISGFSPVQIVLGKDVTVSSSLLEQIERGHFRYVLNQDLAFDEARRRNEQIRQAAEHAFVWMNGHETLRKALNAKSRHPRMEMLYEGAQVYFYEPPSSRKGLPRRLQDQISWMGPAVVAAIERREGNIRRVWVRYRTKLKGVPLEYIRLAALEEVEATKVCQDALKEVEKELEGGRPDVDEMLDDGPRDPEDLPDIFEFSGDEEPPVEQPVASALDDVPAQLHRDRRASFGTPSQPRKKVRFDEGVRATEEHLSRMRAVLAPQEPQERARASTTGAASSSAAPPPAPPALASHRGAGVLHVQRMWHLDGAVRGQRKMLREAKQHGWTVYATEVESVTHEVAKEVAKFSAAAPEPAVKIEMPVTGKPRLEYKWGALSEEWKRAFLEPLKKTVDVYVDNDALEPVPLGPPVPPEKVLPSRFVLTNKSDKESLEEACLKARWVLAGHLDKEAGQHATEAPTASLVAHNIVCFLSAQMRWKMRYADISAAFLQGEYLDEDRVVFVKLPRGYPDEVREHLGERLKAKASGSIRLDLVRLTKGGFGLSESPRLWYLRLKRGLHEIGLRELKLSPGTFVFHVGGALRGVLSIHVDDLRIAFHPDEEKILDKHQGVFRFGNWKEATQETVKFCGRWEKQCPETFQIVVTMSGYVPKLKEAPSRPKDDRSPLTEVERKWVSSVGGQLLWMARQGRADLAFGISKVQQLAGAKDPTTIASLNQLVTKAREPYEMIFQQVPGKVEDLVFLAVSDASHGSMPKGRSQGGMMILLANNEILEGPSLVNCVLYHSAVLKRVVRSSLAAEISQAAETMDQCEYVRAMFAEIWDAAFSLPQWRWSSSMWPQILVLDSRTGYDVLNSISNGEDKRLAIDIAILKESLYEPDSNRWVRWVPGLTMPSDGLTKQYGNDTRDRVMQGGPWSLKDSPEAQRLRMEAGHRKRQCKDRLRAREQALEEGISVLLVPRPSAGLNTTRLKTQGWHLSSTTLVTFDEVKVPAENLLGREGDGFLAIMRNFNNERLALAIIANRQARVCLEETVRYAQVRKTFGKPLSAHQVIRHKLMECGRHIMATNGMILSICAQKARPADSSEQLAGAIALAKVQATKSFEFVARECSQVFGGKSYLRSGPGRVVERAYREVRVLAMGGGSEEIMLDLASRQARL</sequence>
<dbReference type="InterPro" id="IPR009075">
    <property type="entry name" value="AcylCo_DH/oxidase_C"/>
</dbReference>
<dbReference type="InterPro" id="IPR017900">
    <property type="entry name" value="4Fe4S_Fe_S_CS"/>
</dbReference>
<dbReference type="OrthoDB" id="443094at2759"/>
<dbReference type="InterPro" id="IPR046373">
    <property type="entry name" value="Acyl-CoA_Oxase/DH_mid-dom_sf"/>
</dbReference>
<feature type="compositionally biased region" description="Basic and acidic residues" evidence="20">
    <location>
        <begin position="921"/>
        <end position="936"/>
    </location>
</feature>
<keyword evidence="8" id="KW-0602">Photosynthesis</keyword>
<feature type="compositionally biased region" description="Basic residues" evidence="20">
    <location>
        <begin position="937"/>
        <end position="953"/>
    </location>
</feature>
<comment type="caution">
    <text evidence="25">The sequence shown here is derived from an EMBL/GenBank/DDBJ whole genome shotgun (WGS) entry which is preliminary data.</text>
</comment>
<dbReference type="InterPro" id="IPR009100">
    <property type="entry name" value="AcylCoA_DH/oxidase_NM_dom_sf"/>
</dbReference>
<feature type="region of interest" description="Disordered" evidence="20">
    <location>
        <begin position="2357"/>
        <end position="2424"/>
    </location>
</feature>
<dbReference type="InterPro" id="IPR036397">
    <property type="entry name" value="RNaseH_sf"/>
</dbReference>
<feature type="region of interest" description="Disordered" evidence="20">
    <location>
        <begin position="2304"/>
        <end position="2325"/>
    </location>
</feature>
<evidence type="ECO:0000256" key="5">
    <source>
        <dbReference type="ARBA" id="ARBA00013197"/>
    </source>
</evidence>
<dbReference type="GO" id="GO:0050660">
    <property type="term" value="F:flavin adenine dinucleotide binding"/>
    <property type="evidence" value="ECO:0007669"/>
    <property type="project" value="InterPro"/>
</dbReference>
<dbReference type="InterPro" id="IPR036875">
    <property type="entry name" value="Znf_CCHC_sf"/>
</dbReference>
<feature type="region of interest" description="Disordered" evidence="20">
    <location>
        <begin position="1318"/>
        <end position="1406"/>
    </location>
</feature>
<evidence type="ECO:0000259" key="24">
    <source>
        <dbReference type="PROSITE" id="PS51379"/>
    </source>
</evidence>
<keyword evidence="13" id="KW-0560">Oxidoreductase</keyword>
<reference evidence="25 26" key="1">
    <citation type="submission" date="2016-02" db="EMBL/GenBank/DDBJ databases">
        <title>Genome analysis of coral dinoflagellate symbionts highlights evolutionary adaptations to a symbiotic lifestyle.</title>
        <authorList>
            <person name="Aranda M."/>
            <person name="Li Y."/>
            <person name="Liew Y.J."/>
            <person name="Baumgarten S."/>
            <person name="Simakov O."/>
            <person name="Wilson M."/>
            <person name="Piel J."/>
            <person name="Ashoor H."/>
            <person name="Bougouffa S."/>
            <person name="Bajic V.B."/>
            <person name="Ryu T."/>
            <person name="Ravasi T."/>
            <person name="Bayer T."/>
            <person name="Micklem G."/>
            <person name="Kim H."/>
            <person name="Bhak J."/>
            <person name="Lajeunesse T.C."/>
            <person name="Voolstra C.R."/>
        </authorList>
    </citation>
    <scope>NUCLEOTIDE SEQUENCE [LARGE SCALE GENOMIC DNA]</scope>
    <source>
        <strain evidence="25 26">CCMP2467</strain>
    </source>
</reference>
<dbReference type="InterPro" id="IPR050741">
    <property type="entry name" value="Acyl-CoA_dehydrogenase"/>
</dbReference>
<evidence type="ECO:0000256" key="10">
    <source>
        <dbReference type="ARBA" id="ARBA00022827"/>
    </source>
</evidence>
<gene>
    <name evidence="25" type="primary">psaC</name>
    <name evidence="25" type="ORF">AK812_SmicGene20566</name>
</gene>
<comment type="similarity">
    <text evidence="4">Belongs to the acyl-CoA dehydrogenase family.</text>
</comment>
<evidence type="ECO:0000259" key="22">
    <source>
        <dbReference type="PROSITE" id="PS50158"/>
    </source>
</evidence>
<feature type="compositionally biased region" description="Basic and acidic residues" evidence="20">
    <location>
        <begin position="1494"/>
        <end position="1511"/>
    </location>
</feature>
<dbReference type="Gene3D" id="1.20.140.10">
    <property type="entry name" value="Butyryl-CoA Dehydrogenase, subunit A, domain 3"/>
    <property type="match status" value="1"/>
</dbReference>
<dbReference type="PROSITE" id="PS00198">
    <property type="entry name" value="4FE4S_FER_1"/>
    <property type="match status" value="4"/>
</dbReference>
<evidence type="ECO:0000256" key="2">
    <source>
        <dbReference type="ARBA" id="ARBA00001974"/>
    </source>
</evidence>
<keyword evidence="19" id="KW-0863">Zinc-finger</keyword>
<dbReference type="SUPFAM" id="SSF57756">
    <property type="entry name" value="Retrovirus zinc finger-like domains"/>
    <property type="match status" value="1"/>
</dbReference>
<keyword evidence="26" id="KW-1185">Reference proteome</keyword>
<dbReference type="Pfam" id="PF00441">
    <property type="entry name" value="Acyl-CoA_dh_1"/>
    <property type="match status" value="1"/>
</dbReference>
<comment type="cofactor">
    <cofactor evidence="1">
        <name>[4Fe-4S] cluster</name>
        <dbReference type="ChEBI" id="CHEBI:49883"/>
    </cofactor>
</comment>
<comment type="catalytic activity">
    <reaction evidence="18">
        <text>reduced [plastocyanin] + hnu + oxidized [2Fe-2S]-[ferredoxin] = oxidized [plastocyanin] + reduced [2Fe-2S]-[ferredoxin]</text>
        <dbReference type="Rhea" id="RHEA:30407"/>
        <dbReference type="Rhea" id="RHEA-COMP:10000"/>
        <dbReference type="Rhea" id="RHEA-COMP:10001"/>
        <dbReference type="Rhea" id="RHEA-COMP:10039"/>
        <dbReference type="Rhea" id="RHEA-COMP:10040"/>
        <dbReference type="ChEBI" id="CHEBI:29036"/>
        <dbReference type="ChEBI" id="CHEBI:30212"/>
        <dbReference type="ChEBI" id="CHEBI:33737"/>
        <dbReference type="ChEBI" id="CHEBI:33738"/>
        <dbReference type="ChEBI" id="CHEBI:49552"/>
        <dbReference type="EC" id="1.97.1.12"/>
    </reaction>
</comment>
<keyword evidence="9" id="KW-0285">Flavoprotein</keyword>
<keyword evidence="11" id="KW-0603">Photosystem I</keyword>
<evidence type="ECO:0000256" key="6">
    <source>
        <dbReference type="ARBA" id="ARBA00013413"/>
    </source>
</evidence>
<evidence type="ECO:0000256" key="7">
    <source>
        <dbReference type="ARBA" id="ARBA00022448"/>
    </source>
</evidence>
<evidence type="ECO:0000256" key="3">
    <source>
        <dbReference type="ARBA" id="ARBA00004170"/>
    </source>
</evidence>
<evidence type="ECO:0000256" key="13">
    <source>
        <dbReference type="ARBA" id="ARBA00023002"/>
    </source>
</evidence>
<evidence type="ECO:0000256" key="9">
    <source>
        <dbReference type="ARBA" id="ARBA00022630"/>
    </source>
</evidence>
<feature type="compositionally biased region" description="Low complexity" evidence="20">
    <location>
        <begin position="971"/>
        <end position="980"/>
    </location>
</feature>
<dbReference type="InterPro" id="IPR036250">
    <property type="entry name" value="AcylCo_DH-like_C"/>
</dbReference>
<keyword evidence="7" id="KW-0813">Transport</keyword>
<feature type="region of interest" description="Disordered" evidence="20">
    <location>
        <begin position="966"/>
        <end position="1013"/>
    </location>
</feature>
<evidence type="ECO:0000256" key="8">
    <source>
        <dbReference type="ARBA" id="ARBA00022531"/>
    </source>
</evidence>
<evidence type="ECO:0000256" key="17">
    <source>
        <dbReference type="ARBA" id="ARBA00033423"/>
    </source>
</evidence>
<dbReference type="Pfam" id="PF02771">
    <property type="entry name" value="Acyl-CoA_dh_N"/>
    <property type="match status" value="1"/>
</dbReference>
<feature type="compositionally biased region" description="Low complexity" evidence="20">
    <location>
        <begin position="1381"/>
        <end position="1402"/>
    </location>
</feature>
<dbReference type="PANTHER" id="PTHR48083">
    <property type="entry name" value="MEDIUM-CHAIN SPECIFIC ACYL-COA DEHYDROGENASE, MITOCHONDRIAL-RELATED"/>
    <property type="match status" value="1"/>
</dbReference>
<evidence type="ECO:0000256" key="12">
    <source>
        <dbReference type="ARBA" id="ARBA00022982"/>
    </source>
</evidence>
<dbReference type="Proteomes" id="UP000186817">
    <property type="component" value="Unassembled WGS sequence"/>
</dbReference>
<protein>
    <recommendedName>
        <fullName evidence="6">Photosystem I iron-sulfur center</fullName>
        <ecNumber evidence="5">1.97.1.12</ecNumber>
    </recommendedName>
    <alternativeName>
        <fullName evidence="16">9 kDa polypeptide</fullName>
    </alternativeName>
    <alternativeName>
        <fullName evidence="17">PSI-C</fullName>
    </alternativeName>
    <alternativeName>
        <fullName evidence="14">Photosystem I subunit VII</fullName>
    </alternativeName>
    <alternativeName>
        <fullName evidence="15">PsaC</fullName>
    </alternativeName>
</protein>
<dbReference type="GO" id="GO:0008270">
    <property type="term" value="F:zinc ion binding"/>
    <property type="evidence" value="ECO:0007669"/>
    <property type="project" value="UniProtKB-KW"/>
</dbReference>
<dbReference type="Pfam" id="PF07727">
    <property type="entry name" value="RVT_2"/>
    <property type="match status" value="1"/>
</dbReference>
<feature type="compositionally biased region" description="Basic and acidic residues" evidence="20">
    <location>
        <begin position="1319"/>
        <end position="1331"/>
    </location>
</feature>
<dbReference type="SUPFAM" id="SSF56645">
    <property type="entry name" value="Acyl-CoA dehydrogenase NM domain-like"/>
    <property type="match status" value="2"/>
</dbReference>
<dbReference type="GO" id="GO:0005737">
    <property type="term" value="C:cytoplasm"/>
    <property type="evidence" value="ECO:0007669"/>
    <property type="project" value="TreeGrafter"/>
</dbReference>